<reference evidence="11 13" key="2">
    <citation type="submission" date="2018-06" db="EMBL/GenBank/DDBJ databases">
        <authorList>
            <consortium name="Pathogen Informatics"/>
            <person name="Doyle S."/>
        </authorList>
    </citation>
    <scope>NUCLEOTIDE SEQUENCE [LARGE SCALE GENOMIC DNA]</scope>
    <source>
        <strain evidence="11 13">NCTC12022</strain>
    </source>
</reference>
<evidence type="ECO:0000256" key="5">
    <source>
        <dbReference type="ARBA" id="ARBA00022989"/>
    </source>
</evidence>
<accession>A0A0W0TKW6</accession>
<organism evidence="10 12">
    <name type="scientific">Legionella feeleii</name>
    <dbReference type="NCBI Taxonomy" id="453"/>
    <lineage>
        <taxon>Bacteria</taxon>
        <taxon>Pseudomonadati</taxon>
        <taxon>Pseudomonadota</taxon>
        <taxon>Gammaproteobacteria</taxon>
        <taxon>Legionellales</taxon>
        <taxon>Legionellaceae</taxon>
        <taxon>Legionella</taxon>
    </lineage>
</organism>
<feature type="transmembrane region" description="Helical" evidence="7">
    <location>
        <begin position="444"/>
        <end position="466"/>
    </location>
</feature>
<sequence length="750" mass="85258">MPIYRITVFILLFVLLLLSAAKAAESQFQSNIGFNAPQALNQLEEINRELATKVNYSELYEAVKTINVLKEQANQCISKGKAELQKIDGMLKNNSVLTVLKEEKDTRYQYLINQRSLNEKLTAECIFFDYRAQEVINEINARMSKTRLSNLLTRTSPIWEKIDSQFFTLPLNEQTFYQYSGIQQLNSTHLVIVVSILLGGIAFVLFGINFIKNNIKKPFFIKEITPILQWPLSFLFPILLANLYFHWVLAGVVPYPGIILLFNALFYYLLAIALLRFVLLIGANYIGYMTDSLRAVLLKRCTVLMTILLCGALGAILIRGQWVPPQLLELRITLFITLLSLAACWLGWLIFRPPFFKTISSLKAKLAKILLAGMSLFTIVMAWLGYINFAIHFFPNVFASILLIWITWKVTQLFGKVYFLLSAPEQPLSQKIHAWMGLKPHKKLIELFTIRMILNAGFILFMLFIFMKIWGVSQYYIDTGKALYFNGFTIADISIWPKRIVRGAILFCILIMLGRALSTYVARRSAFKGELYRQDTIATLITYIVFVIAVISALLMAGVNFMSLAVIAGALSIGMGFGLQYLVSDFVSGIILLMRKPVTPGDLVIIDDTEGYIKKIRLLSTQITTLTHADVIIPNSSLINKSFTNYTYHNNKMCRMNSQIILDSNSDFELAKQLLLEVVKSNPNVIQEPPHQPIVLFELTPAHNILYVVIDLWYFIKNVDLKQLVSSDINYAIVKALKDHNLCPGQKEDS</sequence>
<keyword evidence="12" id="KW-1185">Reference proteome</keyword>
<keyword evidence="4 7" id="KW-0812">Transmembrane</keyword>
<keyword evidence="8" id="KW-0732">Signal</keyword>
<feature type="domain" description="Mechanosensitive ion channel MscS" evidence="9">
    <location>
        <begin position="582"/>
        <end position="647"/>
    </location>
</feature>
<dbReference type="PATRIC" id="fig|453.4.peg.2225"/>
<name>A0A0W0TKW6_9GAMM</name>
<dbReference type="InterPro" id="IPR010920">
    <property type="entry name" value="LSM_dom_sf"/>
</dbReference>
<feature type="transmembrane region" description="Helical" evidence="7">
    <location>
        <begin position="232"/>
        <end position="253"/>
    </location>
</feature>
<protein>
    <submittedName>
        <fullName evidence="10">Potassium efflux system KefA</fullName>
    </submittedName>
</protein>
<feature type="transmembrane region" description="Helical" evidence="7">
    <location>
        <begin position="330"/>
        <end position="351"/>
    </location>
</feature>
<gene>
    <name evidence="11" type="primary">kefA_2</name>
    <name evidence="10" type="ORF">Lfee_2031</name>
    <name evidence="11" type="ORF">NCTC12022_01751</name>
</gene>
<proteinExistence type="inferred from homology"/>
<dbReference type="PANTHER" id="PTHR30347:SF1">
    <property type="entry name" value="MECHANOSENSITIVE CHANNEL MSCK"/>
    <property type="match status" value="1"/>
</dbReference>
<dbReference type="Gene3D" id="3.30.70.100">
    <property type="match status" value="1"/>
</dbReference>
<feature type="signal peptide" evidence="8">
    <location>
        <begin position="1"/>
        <end position="23"/>
    </location>
</feature>
<dbReference type="InterPro" id="IPR011014">
    <property type="entry name" value="MscS_channel_TM-2"/>
</dbReference>
<dbReference type="Proteomes" id="UP000251942">
    <property type="component" value="Unassembled WGS sequence"/>
</dbReference>
<dbReference type="GO" id="GO:0008381">
    <property type="term" value="F:mechanosensitive monoatomic ion channel activity"/>
    <property type="evidence" value="ECO:0007669"/>
    <property type="project" value="UniProtKB-ARBA"/>
</dbReference>
<feature type="transmembrane region" description="Helical" evidence="7">
    <location>
        <begin position="537"/>
        <end position="559"/>
    </location>
</feature>
<dbReference type="AlphaFoldDB" id="A0A0W0TKW6"/>
<feature type="transmembrane region" description="Helical" evidence="7">
    <location>
        <begin position="265"/>
        <end position="285"/>
    </location>
</feature>
<reference evidence="10 12" key="1">
    <citation type="submission" date="2015-11" db="EMBL/GenBank/DDBJ databases">
        <title>Genomic analysis of 38 Legionella species identifies large and diverse effector repertoires.</title>
        <authorList>
            <person name="Burstein D."/>
            <person name="Amaro F."/>
            <person name="Zusman T."/>
            <person name="Lifshitz Z."/>
            <person name="Cohen O."/>
            <person name="Gilbert J.A."/>
            <person name="Pupko T."/>
            <person name="Shuman H.A."/>
            <person name="Segal G."/>
        </authorList>
    </citation>
    <scope>NUCLEOTIDE SEQUENCE [LARGE SCALE GENOMIC DNA]</scope>
    <source>
        <strain evidence="10 12">WO-44C</strain>
    </source>
</reference>
<feature type="transmembrane region" description="Helical" evidence="7">
    <location>
        <begin position="500"/>
        <end position="517"/>
    </location>
</feature>
<evidence type="ECO:0000256" key="2">
    <source>
        <dbReference type="ARBA" id="ARBA00008017"/>
    </source>
</evidence>
<evidence type="ECO:0000256" key="6">
    <source>
        <dbReference type="ARBA" id="ARBA00023136"/>
    </source>
</evidence>
<feature type="transmembrane region" description="Helical" evidence="7">
    <location>
        <begin position="371"/>
        <end position="391"/>
    </location>
</feature>
<evidence type="ECO:0000256" key="7">
    <source>
        <dbReference type="SAM" id="Phobius"/>
    </source>
</evidence>
<feature type="transmembrane region" description="Helical" evidence="7">
    <location>
        <begin position="297"/>
        <end position="318"/>
    </location>
</feature>
<dbReference type="RefSeq" id="WP_058446454.1">
    <property type="nucleotide sequence ID" value="NZ_CAAAHT010000011.1"/>
</dbReference>
<evidence type="ECO:0000313" key="12">
    <source>
        <dbReference type="Proteomes" id="UP000054698"/>
    </source>
</evidence>
<evidence type="ECO:0000256" key="8">
    <source>
        <dbReference type="SAM" id="SignalP"/>
    </source>
</evidence>
<dbReference type="InterPro" id="IPR023408">
    <property type="entry name" value="MscS_beta-dom_sf"/>
</dbReference>
<dbReference type="PANTHER" id="PTHR30347">
    <property type="entry name" value="POTASSIUM CHANNEL RELATED"/>
    <property type="match status" value="1"/>
</dbReference>
<comment type="similarity">
    <text evidence="2">Belongs to the MscS (TC 1.A.23) family.</text>
</comment>
<dbReference type="InterPro" id="IPR011066">
    <property type="entry name" value="MscS_channel_C_sf"/>
</dbReference>
<feature type="transmembrane region" description="Helical" evidence="7">
    <location>
        <begin position="397"/>
        <end position="423"/>
    </location>
</feature>
<dbReference type="InterPro" id="IPR006685">
    <property type="entry name" value="MscS_channel_2nd"/>
</dbReference>
<feature type="transmembrane region" description="Helical" evidence="7">
    <location>
        <begin position="190"/>
        <end position="211"/>
    </location>
</feature>
<evidence type="ECO:0000313" key="11">
    <source>
        <dbReference type="EMBL" id="SPX61013.1"/>
    </source>
</evidence>
<comment type="subcellular location">
    <subcellularLocation>
        <location evidence="1">Cell membrane</location>
        <topology evidence="1">Multi-pass membrane protein</topology>
    </subcellularLocation>
</comment>
<evidence type="ECO:0000313" key="13">
    <source>
        <dbReference type="Proteomes" id="UP000251942"/>
    </source>
</evidence>
<dbReference type="InterPro" id="IPR052702">
    <property type="entry name" value="MscS-like_channel"/>
</dbReference>
<feature type="transmembrane region" description="Helical" evidence="7">
    <location>
        <begin position="565"/>
        <end position="593"/>
    </location>
</feature>
<dbReference type="EMBL" id="LNYB01000081">
    <property type="protein sequence ID" value="KTC96233.1"/>
    <property type="molecule type" value="Genomic_DNA"/>
</dbReference>
<dbReference type="SUPFAM" id="SSF82861">
    <property type="entry name" value="Mechanosensitive channel protein MscS (YggB), transmembrane region"/>
    <property type="match status" value="1"/>
</dbReference>
<dbReference type="OrthoDB" id="9799209at2"/>
<dbReference type="Gene3D" id="1.10.287.1260">
    <property type="match status" value="1"/>
</dbReference>
<keyword evidence="6 7" id="KW-0472">Membrane</keyword>
<dbReference type="Gene3D" id="2.30.30.60">
    <property type="match status" value="1"/>
</dbReference>
<dbReference type="EMBL" id="UASS01000014">
    <property type="protein sequence ID" value="SPX61013.1"/>
    <property type="molecule type" value="Genomic_DNA"/>
</dbReference>
<dbReference type="SUPFAM" id="SSF82689">
    <property type="entry name" value="Mechanosensitive channel protein MscS (YggB), C-terminal domain"/>
    <property type="match status" value="1"/>
</dbReference>
<evidence type="ECO:0000256" key="4">
    <source>
        <dbReference type="ARBA" id="ARBA00022692"/>
    </source>
</evidence>
<dbReference type="GO" id="GO:0005886">
    <property type="term" value="C:plasma membrane"/>
    <property type="evidence" value="ECO:0007669"/>
    <property type="project" value="UniProtKB-SubCell"/>
</dbReference>
<feature type="chain" id="PRO_5036003029" evidence="8">
    <location>
        <begin position="24"/>
        <end position="750"/>
    </location>
</feature>
<keyword evidence="5 7" id="KW-1133">Transmembrane helix</keyword>
<evidence type="ECO:0000256" key="3">
    <source>
        <dbReference type="ARBA" id="ARBA00022475"/>
    </source>
</evidence>
<evidence type="ECO:0000259" key="9">
    <source>
        <dbReference type="Pfam" id="PF00924"/>
    </source>
</evidence>
<evidence type="ECO:0000256" key="1">
    <source>
        <dbReference type="ARBA" id="ARBA00004651"/>
    </source>
</evidence>
<dbReference type="Proteomes" id="UP000054698">
    <property type="component" value="Unassembled WGS sequence"/>
</dbReference>
<dbReference type="SUPFAM" id="SSF50182">
    <property type="entry name" value="Sm-like ribonucleoproteins"/>
    <property type="match status" value="1"/>
</dbReference>
<keyword evidence="3" id="KW-1003">Cell membrane</keyword>
<dbReference type="Pfam" id="PF00924">
    <property type="entry name" value="MS_channel_2nd"/>
    <property type="match status" value="1"/>
</dbReference>
<evidence type="ECO:0000313" key="10">
    <source>
        <dbReference type="EMBL" id="KTC96233.1"/>
    </source>
</evidence>